<organism evidence="1">
    <name type="scientific">marine sediment metagenome</name>
    <dbReference type="NCBI Taxonomy" id="412755"/>
    <lineage>
        <taxon>unclassified sequences</taxon>
        <taxon>metagenomes</taxon>
        <taxon>ecological metagenomes</taxon>
    </lineage>
</organism>
<accession>A0A0F9YGD6</accession>
<gene>
    <name evidence="1" type="ORF">LCGC14_0017450</name>
</gene>
<comment type="caution">
    <text evidence="1">The sequence shown here is derived from an EMBL/GenBank/DDBJ whole genome shotgun (WGS) entry which is preliminary data.</text>
</comment>
<sequence>MTDKPPPTATAIISLLGETDNLLAADAWEPIEPQVTTSQDGDVLTCQAAPPEVADIDENPKASAGFQQTVELNQRVPRVVVASVQSRCEDLTSRRTFDYSLTLTLLDDNGKTIDQPFTAFSLPDGEWHAAEVRIVPTRPAKTVVVRLVCLAIAGQAQFRSPRLAQLPDDGQISLDGLALPAGAALTEGWYVAEAAEPTQLVPADKADCLNLTVAQTTQPRDADIHTEATLTDTTGDDRALTVIYVHPLADGDWRWLGDFRSDTATASPGEYLLTANIQAGRGRLSRWPLAAVATGDNGRAVSLDFTQPAVYRVGYSAGLNALYIAFDIALTPESPSATLAADVFGFDGTWGFRGAIQRMYELQPDAFADRTGGHGLWVPFFESTSIPDFEDFGFRFKEGIGGDLRWGNETGKLLTFHYIEPLTFWVAMDKDTPRDMDNAMAAIDKLKADGNHEAHCFETSVYHRASGRIAGIAVDAAWCDGIVWSMNSAPGIEQPNHYNTIINDEKIANWVENEDPLQNVSGWYIDSIEGYITEDLDHTRAHFAAMKTPLSYDTQTRRPVVFTGLVVYEFTRQLAEDLRSRGCMTMANTVPGRYCWLAPYLDVLGTETNWNHKGTWTPLTDAEMLYRRALTGDKPYCFLMNSDFKTFTYDMTERYMKRCVAYGMYPGYFSPNAFSDSYFGNPDWYERDRELFKKYVPLCKRVGEAGWQPITNAHSSDEKVYVERWGGDQLTVFNDAGETRQVTIALDGAWPGACTNVVTGEPVAVEDGELTLTLDSEDVAVLAFV</sequence>
<reference evidence="1" key="1">
    <citation type="journal article" date="2015" name="Nature">
        <title>Complex archaea that bridge the gap between prokaryotes and eukaryotes.</title>
        <authorList>
            <person name="Spang A."/>
            <person name="Saw J.H."/>
            <person name="Jorgensen S.L."/>
            <person name="Zaremba-Niedzwiedzka K."/>
            <person name="Martijn J."/>
            <person name="Lind A.E."/>
            <person name="van Eijk R."/>
            <person name="Schleper C."/>
            <person name="Guy L."/>
            <person name="Ettema T.J."/>
        </authorList>
    </citation>
    <scope>NUCLEOTIDE SEQUENCE</scope>
</reference>
<protein>
    <submittedName>
        <fullName evidence="1">Uncharacterized protein</fullName>
    </submittedName>
</protein>
<dbReference type="EMBL" id="LAZR01000003">
    <property type="protein sequence ID" value="KKO11267.1"/>
    <property type="molecule type" value="Genomic_DNA"/>
</dbReference>
<dbReference type="AlphaFoldDB" id="A0A0F9YGD6"/>
<proteinExistence type="predicted"/>
<evidence type="ECO:0000313" key="1">
    <source>
        <dbReference type="EMBL" id="KKO11267.1"/>
    </source>
</evidence>
<name>A0A0F9YGD6_9ZZZZ</name>